<dbReference type="InterPro" id="IPR036974">
    <property type="entry name" value="PUA_sf"/>
</dbReference>
<evidence type="ECO:0000259" key="7">
    <source>
        <dbReference type="Pfam" id="PF09142"/>
    </source>
</evidence>
<dbReference type="Gene3D" id="3.30.2350.10">
    <property type="entry name" value="Pseudouridine synthase"/>
    <property type="match status" value="1"/>
</dbReference>
<evidence type="ECO:0000256" key="1">
    <source>
        <dbReference type="ARBA" id="ARBA00000385"/>
    </source>
</evidence>
<dbReference type="KEGG" id="mph:MLP_15770"/>
<keyword evidence="10" id="KW-1185">Reference proteome</keyword>
<dbReference type="GO" id="GO:0160148">
    <property type="term" value="F:tRNA pseudouridine(55) synthase activity"/>
    <property type="evidence" value="ECO:0007669"/>
    <property type="project" value="UniProtKB-EC"/>
</dbReference>
<dbReference type="NCBIfam" id="TIGR00431">
    <property type="entry name" value="TruB"/>
    <property type="match status" value="1"/>
</dbReference>
<dbReference type="HAMAP" id="MF_01080">
    <property type="entry name" value="TruB_bact"/>
    <property type="match status" value="1"/>
</dbReference>
<dbReference type="Proteomes" id="UP000007947">
    <property type="component" value="Chromosome"/>
</dbReference>
<feature type="domain" description="tRNA pseudouridine synthase II TruB subfamily 2 C-terminal" evidence="7">
    <location>
        <begin position="238"/>
        <end position="293"/>
    </location>
</feature>
<dbReference type="PANTHER" id="PTHR13767:SF2">
    <property type="entry name" value="PSEUDOURIDYLATE SYNTHASE TRUB1"/>
    <property type="match status" value="1"/>
</dbReference>
<evidence type="ECO:0000313" key="10">
    <source>
        <dbReference type="Proteomes" id="UP000007947"/>
    </source>
</evidence>
<evidence type="ECO:0000256" key="5">
    <source>
        <dbReference type="HAMAP-Rule" id="MF_01080"/>
    </source>
</evidence>
<comment type="catalytic activity">
    <reaction evidence="1 5">
        <text>uridine(55) in tRNA = pseudouridine(55) in tRNA</text>
        <dbReference type="Rhea" id="RHEA:42532"/>
        <dbReference type="Rhea" id="RHEA-COMP:10101"/>
        <dbReference type="Rhea" id="RHEA-COMP:10102"/>
        <dbReference type="ChEBI" id="CHEBI:65314"/>
        <dbReference type="ChEBI" id="CHEBI:65315"/>
        <dbReference type="EC" id="5.4.99.25"/>
    </reaction>
</comment>
<comment type="function">
    <text evidence="5">Responsible for synthesis of pseudouridine from uracil-55 in the psi GC loop of transfer RNAs.</text>
</comment>
<reference evidence="9 10" key="1">
    <citation type="submission" date="2011-05" db="EMBL/GenBank/DDBJ databases">
        <title>Whole genome sequence of Microlunatus phosphovorus NM-1.</title>
        <authorList>
            <person name="Hosoyama A."/>
            <person name="Sasaki K."/>
            <person name="Harada T."/>
            <person name="Igarashi R."/>
            <person name="Kawakoshi A."/>
            <person name="Sasagawa M."/>
            <person name="Fukada J."/>
            <person name="Nakamura S."/>
            <person name="Katano Y."/>
            <person name="Hanada S."/>
            <person name="Kamagata Y."/>
            <person name="Nakamura N."/>
            <person name="Yamazaki S."/>
            <person name="Fujita N."/>
        </authorList>
    </citation>
    <scope>NUCLEOTIDE SEQUENCE [LARGE SCALE GENOMIC DNA]</scope>
    <source>
        <strain evidence="10">ATCC 700054 / DSM 10555 / JCM 9379 / NBRC 101784 / NCIMB 13414 / VKM Ac-1990 / NM-1</strain>
    </source>
</reference>
<proteinExistence type="inferred from homology"/>
<dbReference type="AlphaFoldDB" id="F5XRA1"/>
<dbReference type="SUPFAM" id="SSF55120">
    <property type="entry name" value="Pseudouridine synthase"/>
    <property type="match status" value="1"/>
</dbReference>
<dbReference type="STRING" id="1032480.MLP_15770"/>
<dbReference type="PANTHER" id="PTHR13767">
    <property type="entry name" value="TRNA-PSEUDOURIDINE SYNTHASE"/>
    <property type="match status" value="1"/>
</dbReference>
<dbReference type="OrthoDB" id="9802309at2"/>
<gene>
    <name evidence="5 9" type="primary">truB</name>
    <name evidence="9" type="ordered locus">MLP_15770</name>
</gene>
<dbReference type="SUPFAM" id="SSF88697">
    <property type="entry name" value="PUA domain-like"/>
    <property type="match status" value="1"/>
</dbReference>
<feature type="active site" description="Nucleophile" evidence="5">
    <location>
        <position position="42"/>
    </location>
</feature>
<dbReference type="Pfam" id="PF09142">
    <property type="entry name" value="TruB_C"/>
    <property type="match status" value="1"/>
</dbReference>
<accession>F5XRA1</accession>
<evidence type="ECO:0000259" key="6">
    <source>
        <dbReference type="Pfam" id="PF01509"/>
    </source>
</evidence>
<evidence type="ECO:0000313" key="9">
    <source>
        <dbReference type="EMBL" id="BAK34591.1"/>
    </source>
</evidence>
<dbReference type="GO" id="GO:0031119">
    <property type="term" value="P:tRNA pseudouridine synthesis"/>
    <property type="evidence" value="ECO:0007669"/>
    <property type="project" value="UniProtKB-UniRule"/>
</dbReference>
<name>F5XRA1_MICPN</name>
<dbReference type="InterPro" id="IPR020103">
    <property type="entry name" value="PsdUridine_synth_cat_dom_sf"/>
</dbReference>
<dbReference type="Pfam" id="PF01509">
    <property type="entry name" value="TruB_N"/>
    <property type="match status" value="1"/>
</dbReference>
<dbReference type="InterPro" id="IPR002501">
    <property type="entry name" value="PsdUridine_synth_N"/>
</dbReference>
<comment type="similarity">
    <text evidence="2 5">Belongs to the pseudouridine synthase TruB family. Type 1 subfamily.</text>
</comment>
<dbReference type="InterPro" id="IPR014780">
    <property type="entry name" value="tRNA_psdUridine_synth_TruB"/>
</dbReference>
<organism evidence="9 10">
    <name type="scientific">Microlunatus phosphovorus (strain ATCC 700054 / DSM 10555 / JCM 9379 / NBRC 101784 / NCIMB 13414 / VKM Ac-1990 / NM-1)</name>
    <dbReference type="NCBI Taxonomy" id="1032480"/>
    <lineage>
        <taxon>Bacteria</taxon>
        <taxon>Bacillati</taxon>
        <taxon>Actinomycetota</taxon>
        <taxon>Actinomycetes</taxon>
        <taxon>Propionibacteriales</taxon>
        <taxon>Propionibacteriaceae</taxon>
        <taxon>Microlunatus</taxon>
    </lineage>
</organism>
<evidence type="ECO:0000256" key="4">
    <source>
        <dbReference type="ARBA" id="ARBA00023235"/>
    </source>
</evidence>
<dbReference type="InterPro" id="IPR032819">
    <property type="entry name" value="TruB_C"/>
</dbReference>
<protein>
    <recommendedName>
        <fullName evidence="5">tRNA pseudouridine synthase B</fullName>
        <ecNumber evidence="5">5.4.99.25</ecNumber>
    </recommendedName>
    <alternativeName>
        <fullName evidence="5">tRNA pseudouridine(55) synthase</fullName>
        <shortName evidence="5">Psi55 synthase</shortName>
    </alternativeName>
    <alternativeName>
        <fullName evidence="5">tRNA pseudouridylate synthase</fullName>
    </alternativeName>
    <alternativeName>
        <fullName evidence="5">tRNA-uridine isomerase</fullName>
    </alternativeName>
</protein>
<evidence type="ECO:0000259" key="8">
    <source>
        <dbReference type="Pfam" id="PF16198"/>
    </source>
</evidence>
<dbReference type="EC" id="5.4.99.25" evidence="5"/>
<dbReference type="CDD" id="cd02573">
    <property type="entry name" value="PseudoU_synth_EcTruB"/>
    <property type="match status" value="1"/>
</dbReference>
<dbReference type="HOGENOM" id="CLU_032087_0_0_11"/>
<evidence type="ECO:0000256" key="3">
    <source>
        <dbReference type="ARBA" id="ARBA00022694"/>
    </source>
</evidence>
<dbReference type="GO" id="GO:0003723">
    <property type="term" value="F:RNA binding"/>
    <property type="evidence" value="ECO:0007669"/>
    <property type="project" value="InterPro"/>
</dbReference>
<keyword evidence="3 5" id="KW-0819">tRNA processing</keyword>
<dbReference type="eggNOG" id="COG0130">
    <property type="taxonomic scope" value="Bacteria"/>
</dbReference>
<dbReference type="InterPro" id="IPR015947">
    <property type="entry name" value="PUA-like_sf"/>
</dbReference>
<dbReference type="GO" id="GO:1990481">
    <property type="term" value="P:mRNA pseudouridine synthesis"/>
    <property type="evidence" value="ECO:0007669"/>
    <property type="project" value="TreeGrafter"/>
</dbReference>
<feature type="domain" description="Pseudouridine synthase II N-terminal" evidence="6">
    <location>
        <begin position="27"/>
        <end position="184"/>
    </location>
</feature>
<evidence type="ECO:0000256" key="2">
    <source>
        <dbReference type="ARBA" id="ARBA00005642"/>
    </source>
</evidence>
<keyword evidence="4 5" id="KW-0413">Isomerase</keyword>
<dbReference type="EMBL" id="AP012204">
    <property type="protein sequence ID" value="BAK34591.1"/>
    <property type="molecule type" value="Genomic_DNA"/>
</dbReference>
<dbReference type="InterPro" id="IPR015225">
    <property type="entry name" value="tRNA_psdUridine_synth_fam2_C"/>
</dbReference>
<dbReference type="RefSeq" id="WP_013862474.1">
    <property type="nucleotide sequence ID" value="NC_015635.1"/>
</dbReference>
<sequence length="296" mass="31103">MSLSPSGVAVIDKPAGWTSHQVVGRCRRLLGMRKVGHAGTLDPMATGVLVVGVGRATRLLGQLALTDKAYDATIRLGQATITDDAEGEITGSAGATGLADTEIEAVLSRFCGAIEQVPSAVSAIKVDGVRSYARVRSGEIVALQARPVTVSRFEVLARRDETADEGTPVVDLDVVVECSSGTYVRALARDLGVALSTGGHLTRLRRTRVGPFALAEAQSLDGPELVVTPIDDVARRCFPGVELTAEQAIDVGFGRRLRDIRLPGERTAVFAPDGTFLALYRPENGDALAEAVFVGG</sequence>
<dbReference type="Pfam" id="PF16198">
    <property type="entry name" value="TruB_C_2"/>
    <property type="match status" value="1"/>
</dbReference>
<dbReference type="Gene3D" id="2.30.130.10">
    <property type="entry name" value="PUA domain"/>
    <property type="match status" value="1"/>
</dbReference>
<feature type="domain" description="tRNA pseudouridylate synthase B C-terminal" evidence="8">
    <location>
        <begin position="185"/>
        <end position="217"/>
    </location>
</feature>